<proteinExistence type="predicted"/>
<keyword evidence="1" id="KW-0695">RNA-directed DNA polymerase</keyword>
<keyword evidence="1" id="KW-0548">Nucleotidyltransferase</keyword>
<comment type="caution">
    <text evidence="1">The sequence shown here is derived from an EMBL/GenBank/DDBJ whole genome shotgun (WGS) entry which is preliminary data.</text>
</comment>
<name>A0A5B6UU59_9ROSI</name>
<dbReference type="AlphaFoldDB" id="A0A5B6UU59"/>
<organism evidence="1 2">
    <name type="scientific">Gossypium australe</name>
    <dbReference type="NCBI Taxonomy" id="47621"/>
    <lineage>
        <taxon>Eukaryota</taxon>
        <taxon>Viridiplantae</taxon>
        <taxon>Streptophyta</taxon>
        <taxon>Embryophyta</taxon>
        <taxon>Tracheophyta</taxon>
        <taxon>Spermatophyta</taxon>
        <taxon>Magnoliopsida</taxon>
        <taxon>eudicotyledons</taxon>
        <taxon>Gunneridae</taxon>
        <taxon>Pentapetalae</taxon>
        <taxon>rosids</taxon>
        <taxon>malvids</taxon>
        <taxon>Malvales</taxon>
        <taxon>Malvaceae</taxon>
        <taxon>Malvoideae</taxon>
        <taxon>Gossypium</taxon>
    </lineage>
</organism>
<evidence type="ECO:0000313" key="2">
    <source>
        <dbReference type="Proteomes" id="UP000325315"/>
    </source>
</evidence>
<keyword evidence="1" id="KW-0808">Transferase</keyword>
<reference evidence="2" key="1">
    <citation type="journal article" date="2019" name="Plant Biotechnol. J.">
        <title>Genome sequencing of the Australian wild diploid species Gossypium australe highlights disease resistance and delayed gland morphogenesis.</title>
        <authorList>
            <person name="Cai Y."/>
            <person name="Cai X."/>
            <person name="Wang Q."/>
            <person name="Wang P."/>
            <person name="Zhang Y."/>
            <person name="Cai C."/>
            <person name="Xu Y."/>
            <person name="Wang K."/>
            <person name="Zhou Z."/>
            <person name="Wang C."/>
            <person name="Geng S."/>
            <person name="Li B."/>
            <person name="Dong Q."/>
            <person name="Hou Y."/>
            <person name="Wang H."/>
            <person name="Ai P."/>
            <person name="Liu Z."/>
            <person name="Yi F."/>
            <person name="Sun M."/>
            <person name="An G."/>
            <person name="Cheng J."/>
            <person name="Zhang Y."/>
            <person name="Shi Q."/>
            <person name="Xie Y."/>
            <person name="Shi X."/>
            <person name="Chang Y."/>
            <person name="Huang F."/>
            <person name="Chen Y."/>
            <person name="Hong S."/>
            <person name="Mi L."/>
            <person name="Sun Q."/>
            <person name="Zhang L."/>
            <person name="Zhou B."/>
            <person name="Peng R."/>
            <person name="Zhang X."/>
            <person name="Liu F."/>
        </authorList>
    </citation>
    <scope>NUCLEOTIDE SEQUENCE [LARGE SCALE GENOMIC DNA]</scope>
    <source>
        <strain evidence="2">cv. PA1801</strain>
    </source>
</reference>
<dbReference type="GO" id="GO:0003964">
    <property type="term" value="F:RNA-directed DNA polymerase activity"/>
    <property type="evidence" value="ECO:0007669"/>
    <property type="project" value="UniProtKB-KW"/>
</dbReference>
<gene>
    <name evidence="1" type="ORF">EPI10_028177</name>
</gene>
<accession>A0A5B6UU59</accession>
<dbReference type="EMBL" id="SMMG02000009">
    <property type="protein sequence ID" value="KAA3461620.1"/>
    <property type="molecule type" value="Genomic_DNA"/>
</dbReference>
<dbReference type="Proteomes" id="UP000325315">
    <property type="component" value="Unassembled WGS sequence"/>
</dbReference>
<sequence length="93" mass="10717">MNSKRVLIVGVVKEVELQLSGLIGRKQSRNEVSYLTTLKLPPKRKILKEVVQLLPSFRDVMLTNLPKKLPPKREVDHRIELMSNTELPTRAPY</sequence>
<dbReference type="OrthoDB" id="1002209at2759"/>
<protein>
    <submittedName>
        <fullName evidence="1">RNA-directed DNA polymerase-like protein</fullName>
    </submittedName>
</protein>
<keyword evidence="2" id="KW-1185">Reference proteome</keyword>
<evidence type="ECO:0000313" key="1">
    <source>
        <dbReference type="EMBL" id="KAA3461620.1"/>
    </source>
</evidence>